<proteinExistence type="inferred from homology"/>
<reference evidence="4 5" key="1">
    <citation type="submission" date="2023-04" db="EMBL/GenBank/DDBJ databases">
        <title>Genome of Basidiobolus ranarum AG-B5.</title>
        <authorList>
            <person name="Stajich J.E."/>
            <person name="Carter-House D."/>
            <person name="Gryganskyi A."/>
        </authorList>
    </citation>
    <scope>NUCLEOTIDE SEQUENCE [LARGE SCALE GENOMIC DNA]</scope>
    <source>
        <strain evidence="4 5">AG-B5</strain>
    </source>
</reference>
<dbReference type="InterPro" id="IPR036396">
    <property type="entry name" value="Cyt_P450_sf"/>
</dbReference>
<keyword evidence="5" id="KW-1185">Reference proteome</keyword>
<dbReference type="Proteomes" id="UP001479436">
    <property type="component" value="Unassembled WGS sequence"/>
</dbReference>
<name>A0ABR2VQ42_9FUNG</name>
<evidence type="ECO:0000313" key="5">
    <source>
        <dbReference type="Proteomes" id="UP001479436"/>
    </source>
</evidence>
<dbReference type="PANTHER" id="PTHR46206">
    <property type="entry name" value="CYTOCHROME P450"/>
    <property type="match status" value="1"/>
</dbReference>
<dbReference type="PANTHER" id="PTHR46206:SF7">
    <property type="entry name" value="P450, PUTATIVE (EUROFUNG)-RELATED"/>
    <property type="match status" value="1"/>
</dbReference>
<evidence type="ECO:0000256" key="2">
    <source>
        <dbReference type="ARBA" id="ARBA00010617"/>
    </source>
</evidence>
<keyword evidence="3" id="KW-0479">Metal-binding</keyword>
<comment type="similarity">
    <text evidence="2">Belongs to the cytochrome P450 family.</text>
</comment>
<dbReference type="Gene3D" id="1.10.630.10">
    <property type="entry name" value="Cytochrome P450"/>
    <property type="match status" value="1"/>
</dbReference>
<dbReference type="SUPFAM" id="SSF48264">
    <property type="entry name" value="Cytochrome P450"/>
    <property type="match status" value="1"/>
</dbReference>
<sequence length="278" mass="31129">MFVEALSDVANGTGFETVFQTINDAGLSNPTTAIALSLGVAGAVYLAQSHFQGQKNLPPMVPYTNPIKGSTEEYNADPSGWVKKQKAKYGPVFRANLNGRIVTIVGKDMVRDVALRPDMSFLRAISDNIDIGEMIVGEDSWKYNEILHKTITKHLTPNLRHITGTVVTHLDTLINEQFGDLKEPLILDDPTYKFLNVISKASARVFVGEELCENKELLESFKNLTMDTAQLLNGNPWFKYFPTLNKYWAKLQYMIAAPVSKHWNILENAVTPIVERRV</sequence>
<accession>A0ABR2VQ42</accession>
<dbReference type="EMBL" id="JASJQH010008350">
    <property type="protein sequence ID" value="KAK9693330.1"/>
    <property type="molecule type" value="Genomic_DNA"/>
</dbReference>
<evidence type="ECO:0000313" key="4">
    <source>
        <dbReference type="EMBL" id="KAK9693330.1"/>
    </source>
</evidence>
<evidence type="ECO:0000256" key="1">
    <source>
        <dbReference type="ARBA" id="ARBA00001971"/>
    </source>
</evidence>
<protein>
    <submittedName>
        <fullName evidence="4">Uncharacterized protein</fullName>
    </submittedName>
</protein>
<gene>
    <name evidence="4" type="ORF">K7432_013973</name>
</gene>
<comment type="caution">
    <text evidence="4">The sequence shown here is derived from an EMBL/GenBank/DDBJ whole genome shotgun (WGS) entry which is preliminary data.</text>
</comment>
<organism evidence="4 5">
    <name type="scientific">Basidiobolus ranarum</name>
    <dbReference type="NCBI Taxonomy" id="34480"/>
    <lineage>
        <taxon>Eukaryota</taxon>
        <taxon>Fungi</taxon>
        <taxon>Fungi incertae sedis</taxon>
        <taxon>Zoopagomycota</taxon>
        <taxon>Entomophthoromycotina</taxon>
        <taxon>Basidiobolomycetes</taxon>
        <taxon>Basidiobolales</taxon>
        <taxon>Basidiobolaceae</taxon>
        <taxon>Basidiobolus</taxon>
    </lineage>
</organism>
<evidence type="ECO:0000256" key="3">
    <source>
        <dbReference type="ARBA" id="ARBA00022723"/>
    </source>
</evidence>
<comment type="cofactor">
    <cofactor evidence="1">
        <name>heme</name>
        <dbReference type="ChEBI" id="CHEBI:30413"/>
    </cofactor>
</comment>